<dbReference type="EMBL" id="QKWP01000284">
    <property type="protein sequence ID" value="RIB23001.1"/>
    <property type="molecule type" value="Genomic_DNA"/>
</dbReference>
<dbReference type="OrthoDB" id="2337396at2759"/>
<dbReference type="AlphaFoldDB" id="A0A397VME6"/>
<reference evidence="1 2" key="1">
    <citation type="submission" date="2018-06" db="EMBL/GenBank/DDBJ databases">
        <title>Comparative genomics reveals the genomic features of Rhizophagus irregularis, R. cerebriforme, R. diaphanum and Gigaspora rosea, and their symbiotic lifestyle signature.</title>
        <authorList>
            <person name="Morin E."/>
            <person name="San Clemente H."/>
            <person name="Chen E.C.H."/>
            <person name="De La Providencia I."/>
            <person name="Hainaut M."/>
            <person name="Kuo A."/>
            <person name="Kohler A."/>
            <person name="Murat C."/>
            <person name="Tang N."/>
            <person name="Roy S."/>
            <person name="Loubradou J."/>
            <person name="Henrissat B."/>
            <person name="Grigoriev I.V."/>
            <person name="Corradi N."/>
            <person name="Roux C."/>
            <person name="Martin F.M."/>
        </authorList>
    </citation>
    <scope>NUCLEOTIDE SEQUENCE [LARGE SCALE GENOMIC DNA]</scope>
    <source>
        <strain evidence="1 2">DAOM 194757</strain>
    </source>
</reference>
<name>A0A397VME6_9GLOM</name>
<evidence type="ECO:0000313" key="2">
    <source>
        <dbReference type="Proteomes" id="UP000266673"/>
    </source>
</evidence>
<evidence type="ECO:0000313" key="1">
    <source>
        <dbReference type="EMBL" id="RIB23001.1"/>
    </source>
</evidence>
<gene>
    <name evidence="1" type="ORF">C2G38_2033149</name>
</gene>
<organism evidence="1 2">
    <name type="scientific">Gigaspora rosea</name>
    <dbReference type="NCBI Taxonomy" id="44941"/>
    <lineage>
        <taxon>Eukaryota</taxon>
        <taxon>Fungi</taxon>
        <taxon>Fungi incertae sedis</taxon>
        <taxon>Mucoromycota</taxon>
        <taxon>Glomeromycotina</taxon>
        <taxon>Glomeromycetes</taxon>
        <taxon>Diversisporales</taxon>
        <taxon>Gigasporaceae</taxon>
        <taxon>Gigaspora</taxon>
    </lineage>
</organism>
<comment type="caution">
    <text evidence="1">The sequence shown here is derived from an EMBL/GenBank/DDBJ whole genome shotgun (WGS) entry which is preliminary data.</text>
</comment>
<proteinExistence type="predicted"/>
<keyword evidence="2" id="KW-1185">Reference proteome</keyword>
<accession>A0A397VME6</accession>
<dbReference type="Proteomes" id="UP000266673">
    <property type="component" value="Unassembled WGS sequence"/>
</dbReference>
<sequence>MANLYETVITELSSYNNNDQISSPINVPYEPLQDYQAQTAVTYQCLLQSNRTGNQKALLWHAYYLGELLEMMPPEQRALCVKQLTRYYVTSAVRIYYIFRKWGTTKISQTKKLKLPVIYKLKVKDYRRVVN</sequence>
<protein>
    <submittedName>
        <fullName evidence="1">Uncharacterized protein</fullName>
    </submittedName>
</protein>